<dbReference type="GO" id="GO:0032266">
    <property type="term" value="F:phosphatidylinositol-3-phosphate binding"/>
    <property type="evidence" value="ECO:0007669"/>
    <property type="project" value="TreeGrafter"/>
</dbReference>
<dbReference type="GO" id="GO:0006869">
    <property type="term" value="P:lipid transport"/>
    <property type="evidence" value="ECO:0007669"/>
    <property type="project" value="UniProtKB-KW"/>
</dbReference>
<evidence type="ECO:0000256" key="1">
    <source>
        <dbReference type="ARBA" id="ARBA00004406"/>
    </source>
</evidence>
<comment type="similarity">
    <text evidence="3">Belongs to the ATG2 family.</text>
</comment>
<dbReference type="GO" id="GO:0061709">
    <property type="term" value="P:reticulophagy"/>
    <property type="evidence" value="ECO:0007669"/>
    <property type="project" value="TreeGrafter"/>
</dbReference>
<feature type="non-terminal residue" evidence="12">
    <location>
        <position position="1"/>
    </location>
</feature>
<comment type="catalytic activity">
    <reaction evidence="11">
        <text>a 1,2-diacyl-sn-glycero-3-phosphoethanolamine(in) = a 1,2-diacyl-sn-glycero-3-phosphoethanolamine(out)</text>
        <dbReference type="Rhea" id="RHEA:38895"/>
        <dbReference type="ChEBI" id="CHEBI:64612"/>
    </reaction>
</comment>
<evidence type="ECO:0000256" key="11">
    <source>
        <dbReference type="ARBA" id="ARBA00024615"/>
    </source>
</evidence>
<evidence type="ECO:0000256" key="5">
    <source>
        <dbReference type="ARBA" id="ARBA00022448"/>
    </source>
</evidence>
<keyword evidence="6" id="KW-0256">Endoplasmic reticulum</keyword>
<keyword evidence="9" id="KW-0472">Membrane</keyword>
<dbReference type="PANTHER" id="PTHR13190:SF1">
    <property type="entry name" value="AUTOPHAGY-RELATED 2, ISOFORM A"/>
    <property type="match status" value="1"/>
</dbReference>
<dbReference type="Pfam" id="PF13329">
    <property type="entry name" value="ATG2_CAD"/>
    <property type="match status" value="3"/>
</dbReference>
<comment type="caution">
    <text evidence="12">The sequence shown here is derived from an EMBL/GenBank/DDBJ whole genome shotgun (WGS) entry which is preliminary data.</text>
</comment>
<name>A0A445LND9_GLYSO</name>
<evidence type="ECO:0000256" key="3">
    <source>
        <dbReference type="ARBA" id="ARBA00009714"/>
    </source>
</evidence>
<dbReference type="GO" id="GO:0061723">
    <property type="term" value="P:glycophagy"/>
    <property type="evidence" value="ECO:0007669"/>
    <property type="project" value="TreeGrafter"/>
</dbReference>
<dbReference type="GO" id="GO:0000045">
    <property type="term" value="P:autophagosome assembly"/>
    <property type="evidence" value="ECO:0007669"/>
    <property type="project" value="TreeGrafter"/>
</dbReference>
<evidence type="ECO:0000256" key="6">
    <source>
        <dbReference type="ARBA" id="ARBA00022824"/>
    </source>
</evidence>
<evidence type="ECO:0000256" key="10">
    <source>
        <dbReference type="ARBA" id="ARBA00024479"/>
    </source>
</evidence>
<comment type="subcellular location">
    <subcellularLocation>
        <location evidence="1">Endoplasmic reticulum membrane</location>
        <topology evidence="1">Peripheral membrane protein</topology>
    </subcellularLocation>
    <subcellularLocation>
        <location evidence="2">Preautophagosomal structure membrane</location>
        <topology evidence="2">Peripheral membrane protein</topology>
    </subcellularLocation>
</comment>
<keyword evidence="5" id="KW-0813">Transport</keyword>
<evidence type="ECO:0000256" key="8">
    <source>
        <dbReference type="ARBA" id="ARBA00023055"/>
    </source>
</evidence>
<dbReference type="EMBL" id="QZWG01000002">
    <property type="protein sequence ID" value="RZC24800.1"/>
    <property type="molecule type" value="Genomic_DNA"/>
</dbReference>
<keyword evidence="8" id="KW-0445">Lipid transport</keyword>
<proteinExistence type="inferred from homology"/>
<reference evidence="12 13" key="1">
    <citation type="submission" date="2018-09" db="EMBL/GenBank/DDBJ databases">
        <title>A high-quality reference genome of wild soybean provides a powerful tool to mine soybean genomes.</title>
        <authorList>
            <person name="Xie M."/>
            <person name="Chung C.Y.L."/>
            <person name="Li M.-W."/>
            <person name="Wong F.-L."/>
            <person name="Chan T.-F."/>
            <person name="Lam H.-M."/>
        </authorList>
    </citation>
    <scope>NUCLEOTIDE SEQUENCE [LARGE SCALE GENOMIC DNA]</scope>
    <source>
        <strain evidence="13">cv. W05</strain>
        <tissue evidence="12">Hypocotyl of etiolated seedlings</tissue>
    </source>
</reference>
<evidence type="ECO:0000313" key="12">
    <source>
        <dbReference type="EMBL" id="RZC24799.1"/>
    </source>
</evidence>
<dbReference type="GO" id="GO:0005789">
    <property type="term" value="C:endoplasmic reticulum membrane"/>
    <property type="evidence" value="ECO:0007669"/>
    <property type="project" value="UniProtKB-SubCell"/>
</dbReference>
<evidence type="ECO:0000256" key="4">
    <source>
        <dbReference type="ARBA" id="ARBA00018070"/>
    </source>
</evidence>
<keyword evidence="7" id="KW-0072">Autophagy</keyword>
<dbReference type="GO" id="GO:0000422">
    <property type="term" value="P:autophagy of mitochondrion"/>
    <property type="evidence" value="ECO:0007669"/>
    <property type="project" value="TreeGrafter"/>
</dbReference>
<accession>A0A445LND9</accession>
<sequence length="2059" mass="225948">SSYSFVVACLSYGAFLWFVVVAVAVAATTPKHLLCFLCLILTANPNFAPNSIIHSFNQTMFQWRNFAKSAEATFSRWALKRVCKFFLKKKLGQFILGEIDLDQLDVQLSQGTIQLSDLALNVDFVNSKFGKTSSLMVKEGSIGYLLIKMPWSGKGCEVEVNGLEIVVSPCTDKMSTSEGETCGLDDSDNQHLKSSMRTEHEVLDDAQKSTSMDVHEGVKTIAKMIKWLLTSFHVTITNIIVAFDPSLDNEENKTHCRHSLVLQISEIQCGTSLSEDANSNVDVLGISRLTNFVKFRGAVIELLKIDNEDVYFQHESGAGCGEPVLGSNIATCPIMTGNQGGFSGNIKLSIPWKNGSLDVCKVDADVCVDPIVLKFQPSTIRWLLQSWETLKNLNKGGKGCTNHNSRGSAQLNSTLFCHSSTSVSITNAPSEMMTANGSLTADYTSLTQPETLAEDLLPAAHLISNWVPLSTHINPKDGIQEPDFGASVDQFFECFDGMRNSQSALGSSGMWNWTYSVYSAITAASSLASGSLHIPSEQQHMETNLRATFAGISVVLSFCVDEQNNFSDPEIGHKVGLQIDYLGAECNDIVIALQVCPQGMTLNGKVKHVEVANFLNIGIDAKNQSALVQHLQAKVLDALPSSTSYNVDSHSLIGPVATDFPFGNNDCLLKVTLFRTFGVTNCKCSTQSSSSDGCQKGMTSFSLNLPPFIFWVIFSVINVLLNLIKEVEKSLEMHNKVKEILSEVSDYKCGSSQSDMKEGSGPCVTSFSTTECLHGDISISNARVILCFPFGRDRDHKNSFSWEQFIALDFTSLSPLNKGCTPDYSQTSNASSKKRFPSVAAQSFQLSFYDLDIYLITSSNENGRITSYDVQNEKFSASCFFSIFHRSGCFSVVRVVWQGGQVTGPWIAKKARLFANSEQTRGKDDIGGRGYEFASASTVKDMEDWKSQTQQEMILSSSFLMHVHLSQVVINVNDSKYKGIHHILHQMLNALACVTSKEANIEKESSVSQSSVFLECDSLEILISRDTSASIKSSIKSEIPGMWNQFRLKVQKFELLSVTNTGGVKAVSFFRLTHGEGKLWGFVTGVPDHEFLLITCSNSSVKRGDGGGSNALSSKCAGSDVICLSDPEISHSITSVTVSCGTVLAVGGRLDWFDAILSFFSLSASNTKDAGDTSMPKKEQNISYTTYFVLCLIDIALSYEPYMKNLVVQSELNSESGCSSIKKDTSEQCVSCLLAASSLTLSNSSSKDTVGSVFQIRVHDLGLLLHLMSELNSLSGIYSVEHLQKTGYFKVAQEAFMEAILKTNCASGLLWELELSKSHLSVETCYDTTATLIRLAAQLQQLFAPDVEESIVHLQNRWDNVQQAQQRNEFKNENKNLRFDSMSATSKQYSAQTFSTDGSSIAGLMDEICEDAFQVNNNNAHQSYPFESGFCMPLDGSLIEVGQMNLDEPEVLSHELTLTESVSVIGPEGSHTSYLQEGCFPEIIESYCLSDLRPLSELSLGIHSDELSRHKLRNVEHREIERGSGGWYGGTSLKVLENHISEESKQAGPLKVVDHHGMLSSDGSSSYGETCGRVILKKIDIRWRMYGGSDWLDSEKSGPHSGRDTSVCLELALSGMKFQYDVFPVGGLRVSKMSVSVQDFFLYDRSQDAPWKLVLGYYHSKGHPRESYSRAFKLDLEAVRPDPLTPLEEYRLNVAILPMLLHLHQSQLDFLVNFFGRKNTLKDQFPNSCQDLEGSKSLPETTQKNKDLAFHSIAPEALLPYFQKLDIWPINVRVDYSPNRVDLAALSHGKYVELVNLVPWKGVELNLKHVHASGIYGWASVCETTVGEWLEDISQNQIHKILRGLPTVRSLIAVGAGAAKLVSSPVQSYKKERRVLKGVQRVNTAMPGVTTCAARLQLRDMVNSGTMAFLRSISLEAVGLGVHLAAGAHDILLQAEILASIPSPVPLPVKDKSKTDVRSNQPKDAQEGIQQAYESLSDGLGKSAAVLVQNPLKKFQRGSGAGPALAAAVRAVPAAAIAPASACASAVHYALLGFRNSLDPERKKESMEKYCPTQPWEED</sequence>
<dbReference type="GO" id="GO:0034045">
    <property type="term" value="C:phagophore assembly site membrane"/>
    <property type="evidence" value="ECO:0007669"/>
    <property type="project" value="UniProtKB-SubCell"/>
</dbReference>
<dbReference type="PANTHER" id="PTHR13190">
    <property type="entry name" value="AUTOPHAGY-RELATED 2, ISOFORM A"/>
    <property type="match status" value="1"/>
</dbReference>
<dbReference type="GO" id="GO:0061908">
    <property type="term" value="C:phagophore"/>
    <property type="evidence" value="ECO:0007669"/>
    <property type="project" value="TreeGrafter"/>
</dbReference>
<dbReference type="GO" id="GO:0034727">
    <property type="term" value="P:piecemeal microautophagy of the nucleus"/>
    <property type="evidence" value="ECO:0007669"/>
    <property type="project" value="TreeGrafter"/>
</dbReference>
<keyword evidence="13" id="KW-1185">Reference proteome</keyword>
<gene>
    <name evidence="12" type="ORF">D0Y65_003815</name>
</gene>
<comment type="catalytic activity">
    <reaction evidence="10">
        <text>a 1,2-diacyl-sn-glycero-3-phospho-L-serine(in) = a 1,2-diacyl-sn-glycero-3-phospho-L-serine(out)</text>
        <dbReference type="Rhea" id="RHEA:38663"/>
        <dbReference type="ChEBI" id="CHEBI:57262"/>
    </reaction>
</comment>
<dbReference type="InterPro" id="IPR026849">
    <property type="entry name" value="ATG2"/>
</dbReference>
<protein>
    <recommendedName>
        <fullName evidence="4">Autophagy-related protein 2</fullName>
    </recommendedName>
</protein>
<evidence type="ECO:0000313" key="13">
    <source>
        <dbReference type="Proteomes" id="UP000289340"/>
    </source>
</evidence>
<evidence type="ECO:0000256" key="7">
    <source>
        <dbReference type="ARBA" id="ARBA00023006"/>
    </source>
</evidence>
<dbReference type="EMBL" id="QZWG01000002">
    <property type="protein sequence ID" value="RZC24799.1"/>
    <property type="molecule type" value="Genomic_DNA"/>
</dbReference>
<evidence type="ECO:0000256" key="2">
    <source>
        <dbReference type="ARBA" id="ARBA00004623"/>
    </source>
</evidence>
<organism evidence="12 13">
    <name type="scientific">Glycine soja</name>
    <name type="common">Wild soybean</name>
    <dbReference type="NCBI Taxonomy" id="3848"/>
    <lineage>
        <taxon>Eukaryota</taxon>
        <taxon>Viridiplantae</taxon>
        <taxon>Streptophyta</taxon>
        <taxon>Embryophyta</taxon>
        <taxon>Tracheophyta</taxon>
        <taxon>Spermatophyta</taxon>
        <taxon>Magnoliopsida</taxon>
        <taxon>eudicotyledons</taxon>
        <taxon>Gunneridae</taxon>
        <taxon>Pentapetalae</taxon>
        <taxon>rosids</taxon>
        <taxon>fabids</taxon>
        <taxon>Fabales</taxon>
        <taxon>Fabaceae</taxon>
        <taxon>Papilionoideae</taxon>
        <taxon>50 kb inversion clade</taxon>
        <taxon>NPAAA clade</taxon>
        <taxon>indigoferoid/millettioid clade</taxon>
        <taxon>Phaseoleae</taxon>
        <taxon>Glycine</taxon>
        <taxon>Glycine subgen. Soja</taxon>
    </lineage>
</organism>
<evidence type="ECO:0000256" key="9">
    <source>
        <dbReference type="ARBA" id="ARBA00023136"/>
    </source>
</evidence>
<dbReference type="GO" id="GO:0043495">
    <property type="term" value="F:protein-membrane adaptor activity"/>
    <property type="evidence" value="ECO:0007669"/>
    <property type="project" value="TreeGrafter"/>
</dbReference>
<dbReference type="Proteomes" id="UP000289340">
    <property type="component" value="Chromosome 2"/>
</dbReference>